<feature type="compositionally biased region" description="Basic residues" evidence="1">
    <location>
        <begin position="1"/>
        <end position="16"/>
    </location>
</feature>
<gene>
    <name evidence="2" type="ordered locus">Marme_2285</name>
</gene>
<dbReference type="AlphaFoldDB" id="F2JTL2"/>
<feature type="region of interest" description="Disordered" evidence="1">
    <location>
        <begin position="1"/>
        <end position="115"/>
    </location>
</feature>
<feature type="compositionally biased region" description="Acidic residues" evidence="1">
    <location>
        <begin position="90"/>
        <end position="102"/>
    </location>
</feature>
<feature type="compositionally biased region" description="Basic residues" evidence="1">
    <location>
        <begin position="32"/>
        <end position="47"/>
    </location>
</feature>
<evidence type="ECO:0000313" key="3">
    <source>
        <dbReference type="Proteomes" id="UP000001062"/>
    </source>
</evidence>
<feature type="compositionally biased region" description="Basic and acidic residues" evidence="1">
    <location>
        <begin position="48"/>
        <end position="59"/>
    </location>
</feature>
<name>F2JTL2_MARM1</name>
<dbReference type="HOGENOM" id="CLU_2106023_0_0_6"/>
<feature type="compositionally biased region" description="Basic and acidic residues" evidence="1">
    <location>
        <begin position="21"/>
        <end position="31"/>
    </location>
</feature>
<dbReference type="Proteomes" id="UP000001062">
    <property type="component" value="Chromosome"/>
</dbReference>
<evidence type="ECO:0000256" key="1">
    <source>
        <dbReference type="SAM" id="MobiDB-lite"/>
    </source>
</evidence>
<protein>
    <submittedName>
        <fullName evidence="2">Uncharacterized protein</fullName>
    </submittedName>
</protein>
<accession>F2JTL2</accession>
<proteinExistence type="predicted"/>
<keyword evidence="3" id="KW-1185">Reference proteome</keyword>
<dbReference type="KEGG" id="mme:Marme_2285"/>
<reference evidence="2 3" key="1">
    <citation type="journal article" date="2012" name="Stand. Genomic Sci.">
        <title>Complete genome sequence of the melanogenic marine bacterium Marinomonas mediterranea type strain (MMB-1(T)).</title>
        <authorList>
            <person name="Lucas-Elio P."/>
            <person name="Goodwin L."/>
            <person name="Woyke T."/>
            <person name="Pitluck S."/>
            <person name="Nolan M."/>
            <person name="Kyrpides N.C."/>
            <person name="Detter J.C."/>
            <person name="Copeland A."/>
            <person name="Teshima H."/>
            <person name="Bruce D."/>
            <person name="Detter C."/>
            <person name="Tapia R."/>
            <person name="Han S."/>
            <person name="Land M.L."/>
            <person name="Ivanova N."/>
            <person name="Mikhailova N."/>
            <person name="Johnston A.W."/>
            <person name="Sanchez-Amat A."/>
        </authorList>
    </citation>
    <scope>NUCLEOTIDE SEQUENCE [LARGE SCALE GENOMIC DNA]</scope>
    <source>
        <strain evidence="3">ATCC 700492 / JCM 21426 / NBRC 103028 / MMB-1</strain>
    </source>
</reference>
<dbReference type="OrthoDB" id="6107227at2"/>
<dbReference type="EMBL" id="CP002583">
    <property type="protein sequence ID" value="ADZ91526.1"/>
    <property type="molecule type" value="Genomic_DNA"/>
</dbReference>
<dbReference type="PATRIC" id="fig|717774.3.peg.2355"/>
<evidence type="ECO:0000313" key="2">
    <source>
        <dbReference type="EMBL" id="ADZ91526.1"/>
    </source>
</evidence>
<sequence length="115" mass="13035">MARVKKSKSIKSRLGRSGKTGTKEMLKEQNKARKASKHSKFQSKKAKERKDQARKKLERLGIAPEAESTVQAPRPRRFTMPVREQSVPDVEVEAQVDSEELTTNDLLDALTETDQ</sequence>
<dbReference type="STRING" id="717774.Marme_2285"/>
<organism evidence="2 3">
    <name type="scientific">Marinomonas mediterranea (strain ATCC 700492 / JCM 21426 / NBRC 103028 / MMB-1)</name>
    <dbReference type="NCBI Taxonomy" id="717774"/>
    <lineage>
        <taxon>Bacteria</taxon>
        <taxon>Pseudomonadati</taxon>
        <taxon>Pseudomonadota</taxon>
        <taxon>Gammaproteobacteria</taxon>
        <taxon>Oceanospirillales</taxon>
        <taxon>Oceanospirillaceae</taxon>
        <taxon>Marinomonas</taxon>
    </lineage>
</organism>